<keyword evidence="4" id="KW-1185">Reference proteome</keyword>
<evidence type="ECO:0000256" key="2">
    <source>
        <dbReference type="SAM" id="Phobius"/>
    </source>
</evidence>
<evidence type="ECO:0000313" key="3">
    <source>
        <dbReference type="EMBL" id="GGD72350.1"/>
    </source>
</evidence>
<accession>A0A917DUI8</accession>
<gene>
    <name evidence="3" type="ORF">GCM10010990_22350</name>
</gene>
<keyword evidence="2" id="KW-0812">Transmembrane</keyword>
<dbReference type="Proteomes" id="UP000612349">
    <property type="component" value="Unassembled WGS sequence"/>
</dbReference>
<feature type="transmembrane region" description="Helical" evidence="2">
    <location>
        <begin position="25"/>
        <end position="49"/>
    </location>
</feature>
<sequence length="256" mass="27366">MPLSLPDRANFSLDRVKAQFGQRGAGIVLALAIEALFILAVLTLGAPMLPGSPEPESLTSVNIKAAPQPSEPELEPAQSEPEPASQPPPSPKPTEPKVEDLPPPIPIKPIVPKAAPPAPSPPPPPPPPAPKPPQAEMGPMMGPPVPRSRTPDSRRVEGSGPNGEPLYAASWYREPRDGELRGYLSTATGPGWGLIACRTVPDYRVEDCVPIAEYPVGSNINRSILAAAWQFKVRPPRIGGRPMVGEWVRIRIDYGM</sequence>
<comment type="caution">
    <text evidence="3">The sequence shown here is derived from an EMBL/GenBank/DDBJ whole genome shotgun (WGS) entry which is preliminary data.</text>
</comment>
<dbReference type="PRINTS" id="PR01217">
    <property type="entry name" value="PRICHEXTENSN"/>
</dbReference>
<reference evidence="3" key="2">
    <citation type="submission" date="2020-09" db="EMBL/GenBank/DDBJ databases">
        <authorList>
            <person name="Sun Q."/>
            <person name="Zhou Y."/>
        </authorList>
    </citation>
    <scope>NUCLEOTIDE SEQUENCE</scope>
    <source>
        <strain evidence="3">CGMCC 1.15360</strain>
    </source>
</reference>
<name>A0A917DUI8_9SPHN</name>
<feature type="compositionally biased region" description="Pro residues" evidence="1">
    <location>
        <begin position="101"/>
        <end position="133"/>
    </location>
</feature>
<evidence type="ECO:0000313" key="4">
    <source>
        <dbReference type="Proteomes" id="UP000612349"/>
    </source>
</evidence>
<dbReference type="OrthoDB" id="7410762at2"/>
<dbReference type="EMBL" id="BMIP01000004">
    <property type="protein sequence ID" value="GGD72350.1"/>
    <property type="molecule type" value="Genomic_DNA"/>
</dbReference>
<organism evidence="3 4">
    <name type="scientific">Croceicoccus mobilis</name>
    <dbReference type="NCBI Taxonomy" id="1703339"/>
    <lineage>
        <taxon>Bacteria</taxon>
        <taxon>Pseudomonadati</taxon>
        <taxon>Pseudomonadota</taxon>
        <taxon>Alphaproteobacteria</taxon>
        <taxon>Sphingomonadales</taxon>
        <taxon>Erythrobacteraceae</taxon>
        <taxon>Croceicoccus</taxon>
    </lineage>
</organism>
<feature type="region of interest" description="Disordered" evidence="1">
    <location>
        <begin position="52"/>
        <end position="169"/>
    </location>
</feature>
<dbReference type="AlphaFoldDB" id="A0A917DUI8"/>
<keyword evidence="2" id="KW-1133">Transmembrane helix</keyword>
<keyword evidence="2" id="KW-0472">Membrane</keyword>
<reference evidence="3" key="1">
    <citation type="journal article" date="2014" name="Int. J. Syst. Evol. Microbiol.">
        <title>Complete genome sequence of Corynebacterium casei LMG S-19264T (=DSM 44701T), isolated from a smear-ripened cheese.</title>
        <authorList>
            <consortium name="US DOE Joint Genome Institute (JGI-PGF)"/>
            <person name="Walter F."/>
            <person name="Albersmeier A."/>
            <person name="Kalinowski J."/>
            <person name="Ruckert C."/>
        </authorList>
    </citation>
    <scope>NUCLEOTIDE SEQUENCE</scope>
    <source>
        <strain evidence="3">CGMCC 1.15360</strain>
    </source>
</reference>
<protein>
    <recommendedName>
        <fullName evidence="5">Energy transducer TonB</fullName>
    </recommendedName>
</protein>
<feature type="compositionally biased region" description="Pro residues" evidence="1">
    <location>
        <begin position="84"/>
        <end position="93"/>
    </location>
</feature>
<evidence type="ECO:0000256" key="1">
    <source>
        <dbReference type="SAM" id="MobiDB-lite"/>
    </source>
</evidence>
<evidence type="ECO:0008006" key="5">
    <source>
        <dbReference type="Google" id="ProtNLM"/>
    </source>
</evidence>
<proteinExistence type="predicted"/>